<keyword evidence="4 9" id="KW-0812">Transmembrane</keyword>
<dbReference type="NCBIfam" id="TIGR00951">
    <property type="entry name" value="2A43"/>
    <property type="match status" value="1"/>
</dbReference>
<comment type="subcellular location">
    <subcellularLocation>
        <location evidence="1">Endomembrane system</location>
        <topology evidence="1">Multi-pass membrane protein</topology>
    </subcellularLocation>
</comment>
<comment type="catalytic activity">
    <reaction evidence="8">
        <text>L-cystine(out) + H(+)(out) = L-cystine(in) + H(+)(in)</text>
        <dbReference type="Rhea" id="RHEA:66172"/>
        <dbReference type="ChEBI" id="CHEBI:15378"/>
        <dbReference type="ChEBI" id="CHEBI:35491"/>
    </reaction>
    <physiologicalReaction direction="left-to-right" evidence="8">
        <dbReference type="Rhea" id="RHEA:66173"/>
    </physiologicalReaction>
</comment>
<dbReference type="InterPro" id="IPR006603">
    <property type="entry name" value="PQ-loop_rpt"/>
</dbReference>
<evidence type="ECO:0000256" key="1">
    <source>
        <dbReference type="ARBA" id="ARBA00004127"/>
    </source>
</evidence>
<keyword evidence="7 9" id="KW-0472">Membrane</keyword>
<reference evidence="12" key="1">
    <citation type="submission" date="2025-08" db="UniProtKB">
        <authorList>
            <consortium name="RefSeq"/>
        </authorList>
    </citation>
    <scope>IDENTIFICATION</scope>
    <source>
        <tissue evidence="12">Testes</tissue>
    </source>
</reference>
<evidence type="ECO:0000256" key="4">
    <source>
        <dbReference type="ARBA" id="ARBA00022692"/>
    </source>
</evidence>
<feature type="transmembrane region" description="Helical" evidence="9">
    <location>
        <begin position="338"/>
        <end position="359"/>
    </location>
</feature>
<feature type="signal peptide" evidence="10">
    <location>
        <begin position="1"/>
        <end position="17"/>
    </location>
</feature>
<evidence type="ECO:0000256" key="6">
    <source>
        <dbReference type="ARBA" id="ARBA00022989"/>
    </source>
</evidence>
<keyword evidence="3" id="KW-0813">Transport</keyword>
<keyword evidence="5" id="KW-0677">Repeat</keyword>
<dbReference type="RefSeq" id="XP_002732273.1">
    <property type="nucleotide sequence ID" value="XM_002732227.2"/>
</dbReference>
<evidence type="ECO:0000256" key="9">
    <source>
        <dbReference type="SAM" id="Phobius"/>
    </source>
</evidence>
<feature type="transmembrane region" description="Helical" evidence="9">
    <location>
        <begin position="237"/>
        <end position="258"/>
    </location>
</feature>
<dbReference type="InterPro" id="IPR005282">
    <property type="entry name" value="LC_transporter"/>
</dbReference>
<dbReference type="Proteomes" id="UP000694865">
    <property type="component" value="Unplaced"/>
</dbReference>
<evidence type="ECO:0000256" key="10">
    <source>
        <dbReference type="SAM" id="SignalP"/>
    </source>
</evidence>
<dbReference type="SMART" id="SM00679">
    <property type="entry name" value="CTNS"/>
    <property type="match status" value="2"/>
</dbReference>
<evidence type="ECO:0000313" key="12">
    <source>
        <dbReference type="RefSeq" id="XP_002732273.1"/>
    </source>
</evidence>
<evidence type="ECO:0000313" key="11">
    <source>
        <dbReference type="Proteomes" id="UP000694865"/>
    </source>
</evidence>
<proteinExistence type="inferred from homology"/>
<organism evidence="11 12">
    <name type="scientific">Saccoglossus kowalevskii</name>
    <name type="common">Acorn worm</name>
    <dbReference type="NCBI Taxonomy" id="10224"/>
    <lineage>
        <taxon>Eukaryota</taxon>
        <taxon>Metazoa</taxon>
        <taxon>Hemichordata</taxon>
        <taxon>Enteropneusta</taxon>
        <taxon>Harrimaniidae</taxon>
        <taxon>Saccoglossus</taxon>
    </lineage>
</organism>
<dbReference type="GeneID" id="100368560"/>
<comment type="similarity">
    <text evidence="2">Belongs to the cystinosin family.</text>
</comment>
<feature type="transmembrane region" description="Helical" evidence="9">
    <location>
        <begin position="120"/>
        <end position="142"/>
    </location>
</feature>
<dbReference type="Gene3D" id="1.20.1280.290">
    <property type="match status" value="2"/>
</dbReference>
<protein>
    <submittedName>
        <fullName evidence="12">Cystinosin homolog</fullName>
    </submittedName>
</protein>
<feature type="chain" id="PRO_5045508208" evidence="10">
    <location>
        <begin position="18"/>
        <end position="384"/>
    </location>
</feature>
<keyword evidence="6 9" id="KW-1133">Transmembrane helix</keyword>
<feature type="transmembrane region" description="Helical" evidence="9">
    <location>
        <begin position="202"/>
        <end position="225"/>
    </location>
</feature>
<evidence type="ECO:0000256" key="3">
    <source>
        <dbReference type="ARBA" id="ARBA00022448"/>
    </source>
</evidence>
<accession>A0ABM0GL30</accession>
<keyword evidence="10" id="KW-0732">Signal</keyword>
<name>A0ABM0GL30_SACKO</name>
<keyword evidence="11" id="KW-1185">Reference proteome</keyword>
<dbReference type="PANTHER" id="PTHR13131">
    <property type="entry name" value="CYSTINOSIN"/>
    <property type="match status" value="1"/>
</dbReference>
<evidence type="ECO:0000256" key="2">
    <source>
        <dbReference type="ARBA" id="ARBA00006855"/>
    </source>
</evidence>
<evidence type="ECO:0000256" key="8">
    <source>
        <dbReference type="ARBA" id="ARBA00048473"/>
    </source>
</evidence>
<gene>
    <name evidence="12" type="primary">LOC100368560</name>
</gene>
<dbReference type="PANTHER" id="PTHR13131:SF5">
    <property type="entry name" value="CYSTINOSIN"/>
    <property type="match status" value="1"/>
</dbReference>
<feature type="transmembrane region" description="Helical" evidence="9">
    <location>
        <begin position="264"/>
        <end position="284"/>
    </location>
</feature>
<feature type="transmembrane region" description="Helical" evidence="9">
    <location>
        <begin position="304"/>
        <end position="326"/>
    </location>
</feature>
<feature type="transmembrane region" description="Helical" evidence="9">
    <location>
        <begin position="162"/>
        <end position="182"/>
    </location>
</feature>
<evidence type="ECO:0000256" key="5">
    <source>
        <dbReference type="ARBA" id="ARBA00022737"/>
    </source>
</evidence>
<sequence length="384" mass="43523">MIFQLLVLLQLCLVTFQNDVNVTVNPSDVTLQLGDSDVVNITSVIVLKHPADVYPTSNLPWVANVTEYVVILDANKSHSSATLHINTYHAGECIIDFNTTSKELGDVSEVFLKLEVVHVVWLNIVIDVVGWLYFVAWSTSFYPQVVLNFRRKCVIGLNFDFLAYNLTGFLAYGMYNIGMYWIPEVWDEYKEGHPRGVNPVQINDVVFTLHAIFITAFTIMQAFIYESGTQKVSKICIAILCGSWTFAIITLIIAAASHGDIISWLNYLLYLSYIKLGVTLIKYIPQAYMNYQRKSTEGWSIGNILLDMTGGTLSLVQMFLISYNYNDWKSIFGDPTKFGLGVFSICFDILFIVQHYILYRGNRPINGEKNKLINNKGKKIYASL</sequence>
<evidence type="ECO:0000256" key="7">
    <source>
        <dbReference type="ARBA" id="ARBA00023136"/>
    </source>
</evidence>
<dbReference type="Pfam" id="PF04193">
    <property type="entry name" value="PQ-loop"/>
    <property type="match status" value="2"/>
</dbReference>